<evidence type="ECO:0000313" key="1">
    <source>
        <dbReference type="EMBL" id="AJP09134.1"/>
    </source>
</evidence>
<name>A0A171PVQ1_9VIRU</name>
<evidence type="ECO:0000313" key="2">
    <source>
        <dbReference type="Proteomes" id="UP000232922"/>
    </source>
</evidence>
<accession>A0A171PVQ1</accession>
<dbReference type="EMBL" id="KJ755191">
    <property type="protein sequence ID" value="AJP09134.1"/>
    <property type="molecule type" value="Genomic_DNA"/>
</dbReference>
<dbReference type="GeneID" id="41900770"/>
<reference evidence="2" key="1">
    <citation type="submission" date="2014-04" db="EMBL/GenBank/DDBJ databases">
        <authorList>
            <person name="Wei Y."/>
            <person name="Huang G."/>
            <person name="Cheng X."/>
        </authorList>
    </citation>
    <scope>NUCLEOTIDE SEQUENCE [LARGE SCALE GENOMIC DNA]</scope>
</reference>
<protein>
    <submittedName>
        <fullName evidence="1">Uncharacterized protein</fullName>
    </submittedName>
</protein>
<proteinExistence type="predicted"/>
<dbReference type="RefSeq" id="YP_009701634.1">
    <property type="nucleotide sequence ID" value="NC_044938.1"/>
</dbReference>
<sequence>MDRVYTLDSAIEATFKRYVSMFDTSSYKQQCEEYFCLSDKRVIVSEVVERLQSSLLALVERIKPPRLLMTAEDQLHAVQVACLMLRACASECFDTPSDTFTTSEWALAQLALNDMRGTFQINAIKRLRPNGTLAPYTDHRVIQDEYDCIIDFVLTRVVNPQLPYDERYDLVIDIDKGKTYAYNGLDTELPVTEQLEFGRNYRFGSIALLADGYSYRLPLDDCAKHHVWWCLDLCLKLFQDTNLFDIVGALGLPLTASATAVLNRYVTRIEQYWTQLSRYADPALFVMDSYSLYMK</sequence>
<dbReference type="KEGG" id="vg:41900770"/>
<organism evidence="1 2">
    <name type="scientific">Heliothis virescens ascovirus 3f</name>
    <dbReference type="NCBI Taxonomy" id="328614"/>
    <lineage>
        <taxon>Viruses</taxon>
        <taxon>Varidnaviria</taxon>
        <taxon>Bamfordvirae</taxon>
        <taxon>Nucleocytoviricota</taxon>
        <taxon>Megaviricetes</taxon>
        <taxon>Pimascovirales</taxon>
        <taxon>Pimascovirales incertae sedis</taxon>
        <taxon>Ascoviridae</taxon>
        <taxon>Ascovirus</taxon>
        <taxon>Ascovirus hvav3a</taxon>
    </lineage>
</organism>
<dbReference type="Proteomes" id="UP000232922">
    <property type="component" value="Genome"/>
</dbReference>